<accession>A0A562RJN2</accession>
<reference evidence="1 2" key="1">
    <citation type="submission" date="2019-07" db="EMBL/GenBank/DDBJ databases">
        <title>Genome sequencing of 100 strains of the haloalkaliphilic chemolithoautotrophic sulfur-oxidizing bacterium Thioalkalivibrio.</title>
        <authorList>
            <person name="Muyzer G."/>
        </authorList>
    </citation>
    <scope>NUCLEOTIDE SEQUENCE [LARGE SCALE GENOMIC DNA]</scope>
    <source>
        <strain evidence="1 2">ASO4-4</strain>
    </source>
</reference>
<name>A0A562RJN2_9BACT</name>
<gene>
    <name evidence="1" type="ORF">LZ24_02462</name>
</gene>
<sequence length="64" mass="7143">MGKVKEAMLAEQERAAEAYMYEQEIIGSEGRVSGYCKTCSHPLSKQDVEKKKCSMCASSEHKIV</sequence>
<dbReference type="EMBL" id="VLLC01000020">
    <property type="protein sequence ID" value="TWI68626.1"/>
    <property type="molecule type" value="Genomic_DNA"/>
</dbReference>
<keyword evidence="2" id="KW-1185">Reference proteome</keyword>
<proteinExistence type="predicted"/>
<evidence type="ECO:0000313" key="1">
    <source>
        <dbReference type="EMBL" id="TWI68626.1"/>
    </source>
</evidence>
<dbReference type="RefSeq" id="WP_144685570.1">
    <property type="nucleotide sequence ID" value="NZ_VLLC01000020.1"/>
</dbReference>
<comment type="caution">
    <text evidence="1">The sequence shown here is derived from an EMBL/GenBank/DDBJ whole genome shotgun (WGS) entry which is preliminary data.</text>
</comment>
<organism evidence="1 2">
    <name type="scientific">Desulfobotulus alkaliphilus</name>
    <dbReference type="NCBI Taxonomy" id="622671"/>
    <lineage>
        <taxon>Bacteria</taxon>
        <taxon>Pseudomonadati</taxon>
        <taxon>Thermodesulfobacteriota</taxon>
        <taxon>Desulfobacteria</taxon>
        <taxon>Desulfobacterales</taxon>
        <taxon>Desulfobacteraceae</taxon>
        <taxon>Desulfobotulus</taxon>
    </lineage>
</organism>
<dbReference type="Proteomes" id="UP000318307">
    <property type="component" value="Unassembled WGS sequence"/>
</dbReference>
<dbReference type="AlphaFoldDB" id="A0A562RJN2"/>
<evidence type="ECO:0000313" key="2">
    <source>
        <dbReference type="Proteomes" id="UP000318307"/>
    </source>
</evidence>
<protein>
    <recommendedName>
        <fullName evidence="3">DksA C4-type domain-containing protein</fullName>
    </recommendedName>
</protein>
<evidence type="ECO:0008006" key="3">
    <source>
        <dbReference type="Google" id="ProtNLM"/>
    </source>
</evidence>